<name>A0A517WUR4_9PLAN</name>
<dbReference type="EMBL" id="CP037422">
    <property type="protein sequence ID" value="QDU09003.1"/>
    <property type="molecule type" value="Genomic_DNA"/>
</dbReference>
<dbReference type="Proteomes" id="UP000318384">
    <property type="component" value="Chromosome"/>
</dbReference>
<protein>
    <submittedName>
        <fullName evidence="1">Uncharacterized protein</fullName>
    </submittedName>
</protein>
<evidence type="ECO:0000313" key="1">
    <source>
        <dbReference type="EMBL" id="QDU09003.1"/>
    </source>
</evidence>
<reference evidence="1 2" key="1">
    <citation type="submission" date="2019-03" db="EMBL/GenBank/DDBJ databases">
        <title>Deep-cultivation of Planctomycetes and their phenomic and genomic characterization uncovers novel biology.</title>
        <authorList>
            <person name="Wiegand S."/>
            <person name="Jogler M."/>
            <person name="Boedeker C."/>
            <person name="Pinto D."/>
            <person name="Vollmers J."/>
            <person name="Rivas-Marin E."/>
            <person name="Kohn T."/>
            <person name="Peeters S.H."/>
            <person name="Heuer A."/>
            <person name="Rast P."/>
            <person name="Oberbeckmann S."/>
            <person name="Bunk B."/>
            <person name="Jeske O."/>
            <person name="Meyerdierks A."/>
            <person name="Storesund J.E."/>
            <person name="Kallscheuer N."/>
            <person name="Luecker S."/>
            <person name="Lage O.M."/>
            <person name="Pohl T."/>
            <person name="Merkel B.J."/>
            <person name="Hornburger P."/>
            <person name="Mueller R.-W."/>
            <person name="Bruemmer F."/>
            <person name="Labrenz M."/>
            <person name="Spormann A.M."/>
            <person name="Op den Camp H."/>
            <person name="Overmann J."/>
            <person name="Amann R."/>
            <person name="Jetten M.S.M."/>
            <person name="Mascher T."/>
            <person name="Medema M.H."/>
            <person name="Devos D.P."/>
            <person name="Kaster A.-K."/>
            <person name="Ovreas L."/>
            <person name="Rohde M."/>
            <person name="Galperin M.Y."/>
            <person name="Jogler C."/>
        </authorList>
    </citation>
    <scope>NUCLEOTIDE SEQUENCE [LARGE SCALE GENOMIC DNA]</scope>
    <source>
        <strain evidence="1 2">V202</strain>
    </source>
</reference>
<sequence>MHGVVVIRVVEQVEIAAPVDETAKHATEQEDKVVFPGIPVQAGVDADRRAVLEKEVIIAVKTVEDDIIQIFLCSHIDKNKVRAAGPCHIQVIDLRKRHIGAHRTGQPVHSGRSDFKRVPRGITGIDNRQCVVAAFAIHGNIGEDVVDRVTGVEQLNLVITQTSQDVNVGHARWCGTDADRVVGWIRGAKHVVGIQFNLGDSRCGV</sequence>
<accession>A0A517WUR4</accession>
<evidence type="ECO:0000313" key="2">
    <source>
        <dbReference type="Proteomes" id="UP000318384"/>
    </source>
</evidence>
<organism evidence="1 2">
    <name type="scientific">Gimesia aquarii</name>
    <dbReference type="NCBI Taxonomy" id="2527964"/>
    <lineage>
        <taxon>Bacteria</taxon>
        <taxon>Pseudomonadati</taxon>
        <taxon>Planctomycetota</taxon>
        <taxon>Planctomycetia</taxon>
        <taxon>Planctomycetales</taxon>
        <taxon>Planctomycetaceae</taxon>
        <taxon>Gimesia</taxon>
    </lineage>
</organism>
<gene>
    <name evidence="1" type="ORF">V202x_23730</name>
</gene>
<dbReference type="AlphaFoldDB" id="A0A517WUR4"/>
<proteinExistence type="predicted"/>
<keyword evidence="2" id="KW-1185">Reference proteome</keyword>